<dbReference type="GO" id="GO:0010468">
    <property type="term" value="P:regulation of gene expression"/>
    <property type="evidence" value="ECO:0007669"/>
    <property type="project" value="TreeGrafter"/>
</dbReference>
<organism evidence="3">
    <name type="scientific">Pinus taeda</name>
    <name type="common">Loblolly pine</name>
    <dbReference type="NCBI Taxonomy" id="3352"/>
    <lineage>
        <taxon>Eukaryota</taxon>
        <taxon>Viridiplantae</taxon>
        <taxon>Streptophyta</taxon>
        <taxon>Embryophyta</taxon>
        <taxon>Tracheophyta</taxon>
        <taxon>Spermatophyta</taxon>
        <taxon>Pinopsida</taxon>
        <taxon>Pinidae</taxon>
        <taxon>Conifers I</taxon>
        <taxon>Pinales</taxon>
        <taxon>Pinaceae</taxon>
        <taxon>Pinus</taxon>
        <taxon>Pinus subgen. Pinus</taxon>
    </lineage>
</organism>
<protein>
    <submittedName>
        <fullName evidence="3">ASYMMETRIC LEAVES 2-like protein 37</fullName>
    </submittedName>
</protein>
<evidence type="ECO:0000313" key="3">
    <source>
        <dbReference type="EMBL" id="AZA14755.1"/>
    </source>
</evidence>
<evidence type="ECO:0000256" key="1">
    <source>
        <dbReference type="ARBA" id="ARBA00005474"/>
    </source>
</evidence>
<gene>
    <name evidence="3" type="primary">AS2b</name>
</gene>
<comment type="similarity">
    <text evidence="1">Belongs to the LOB domain-containing protein family.</text>
</comment>
<dbReference type="PANTHER" id="PTHR31304:SF73">
    <property type="entry name" value="OS01G0511000 PROTEIN"/>
    <property type="match status" value="1"/>
</dbReference>
<name>A0A3G6J9E0_PINTA</name>
<dbReference type="PROSITE" id="PS50891">
    <property type="entry name" value="LOB"/>
    <property type="match status" value="1"/>
</dbReference>
<dbReference type="PANTHER" id="PTHR31304">
    <property type="entry name" value="LOB DOMAIN-CONTAINING PROTEIN 38"/>
    <property type="match status" value="1"/>
</dbReference>
<dbReference type="EMBL" id="MH017210">
    <property type="protein sequence ID" value="AZA14755.1"/>
    <property type="molecule type" value="mRNA"/>
</dbReference>
<accession>A0A3G6J9E0</accession>
<evidence type="ECO:0000259" key="2">
    <source>
        <dbReference type="PROSITE" id="PS50891"/>
    </source>
</evidence>
<dbReference type="AlphaFoldDB" id="A0A3G6J9E0"/>
<dbReference type="Pfam" id="PF03195">
    <property type="entry name" value="LOB"/>
    <property type="match status" value="1"/>
</dbReference>
<reference evidence="3" key="1">
    <citation type="submission" date="2018-03" db="EMBL/GenBank/DDBJ databases">
        <title>Loblolly pine cDNA sequences associated with carbon metabolism, wood formation, and disease resistance.</title>
        <authorList>
            <person name="Nairn C.J."/>
            <person name="Dean J.F.D."/>
            <person name="Peterson D.G."/>
        </authorList>
    </citation>
    <scope>NUCLEOTIDE SEQUENCE</scope>
    <source>
        <tissue evidence="3">Developing xylem</tissue>
    </source>
</reference>
<proteinExistence type="evidence at transcript level"/>
<feature type="domain" description="LOB" evidence="2">
    <location>
        <begin position="3"/>
        <end position="109"/>
    </location>
</feature>
<dbReference type="InterPro" id="IPR004883">
    <property type="entry name" value="LOB"/>
</dbReference>
<sequence length="336" mass="37246">MRMSCNGCRVLRKGCSETCIIRPCLQWIKNEESQANATVFLAKFYGRAGLMNLISAGPEHLRPAIFKSLLYEACGRMVNPIFGSVGLLCSGNWQLCQAAVESILKGCPIHPILVDSSGTQMPTERSNTNPSVRSTLMETITNELHKVKTKGRFKRRKSTVKDVSLNNSDAEDLGASQVFNLRWRRCYPGESQTPALEGIPNHLVSSDSSCESLEHFDDLRNHKEADMEGHMSKAMDMGPVNIKCCSDQNDHKATMESVPEVSYTQAPDLEDMQAIKHEYESISSDVTDVKLELTLSSQGSATHAAEKHHTNLHWNSCMEHSDEPTITYLGLGLTQA</sequence>